<dbReference type="GO" id="GO:0005019">
    <property type="term" value="F:platelet-derived growth factor beta-receptor activity"/>
    <property type="evidence" value="ECO:0007669"/>
    <property type="project" value="TreeGrafter"/>
</dbReference>
<dbReference type="InterPro" id="IPR003598">
    <property type="entry name" value="Ig_sub2"/>
</dbReference>
<evidence type="ECO:0000256" key="1">
    <source>
        <dbReference type="ARBA" id="ARBA00004251"/>
    </source>
</evidence>
<keyword evidence="11" id="KW-0832">Ubl conjugation</keyword>
<dbReference type="GO" id="GO:0014911">
    <property type="term" value="P:positive regulation of smooth muscle cell migration"/>
    <property type="evidence" value="ECO:0007669"/>
    <property type="project" value="TreeGrafter"/>
</dbReference>
<dbReference type="InterPro" id="IPR036179">
    <property type="entry name" value="Ig-like_dom_sf"/>
</dbReference>
<keyword evidence="9" id="KW-0418">Kinase</keyword>
<keyword evidence="13 27" id="KW-0472">Membrane</keyword>
<dbReference type="Proteomes" id="UP000515145">
    <property type="component" value="Chromosome 14"/>
</dbReference>
<evidence type="ECO:0000256" key="20">
    <source>
        <dbReference type="PIRSR" id="PIRSR000615-1"/>
    </source>
</evidence>
<evidence type="ECO:0000256" key="3">
    <source>
        <dbReference type="ARBA" id="ARBA00022475"/>
    </source>
</evidence>
<evidence type="ECO:0000256" key="21">
    <source>
        <dbReference type="PIRSR" id="PIRSR000615-2"/>
    </source>
</evidence>
<feature type="active site" description="Proton acceptor" evidence="20">
    <location>
        <position position="850"/>
    </location>
</feature>
<dbReference type="Gene3D" id="3.30.200.20">
    <property type="entry name" value="Phosphorylase Kinase, domain 1"/>
    <property type="match status" value="1"/>
</dbReference>
<feature type="signal peptide" evidence="28">
    <location>
        <begin position="1"/>
        <end position="20"/>
    </location>
</feature>
<sequence>MSLALFLPSVLQTLSRSTLCLCPSTSLSNSEPVCFHSSLVWNEVRLKKRRVRRQKGRKRRHRRGGGDGRALCCQSRSASMMASICRQAEPLNVLYFLLGVFLICPEGGVSLELQPSASEVLLSSNSTYTVVCSGWSQVTWRVPQDAQVGGVVVDNQGSSSILQLFNVTWKNSGRYVCEEVSSDQSRHVDVFVVGQGPDEWFVPLGPGVVMKEAQEDTIPCVVSDPQLNVSLYERPSRTLVKDMMYEPGRGFTGHLNDTSYVCVAARGTEQRESQVYYVFSLVVPKELEVDLSVSSSVLKKGEVLTVNCTVKDTEMVYFSWDFPRRQDIEPLTDFLPSRIRSFINITTATVADSGVYVCVVQEAAEGQTVERNLTVTVLERGYVYAWPLGETNMSSLLHHTVEFSVEVDAHPIPTILWTRDNQTVATETSSISSKHLTGSRYVSTLTLVRVCMDQRGSYKATVSNDDDMEEVVFSLDVKAPARITSLSEVSSNTVVCVSEGAPPPSVVWYACHSSHRCSNLNGTWRSLSAASEDVSLQENVTEVERGITQVRSVLTLQALSSLSAVRCEATNSAGGRARDLRVVSNPLLSQVVVLAAVLVLVVVAVIFLIILIIVWRKKPRYEVSWKVIESVSPDGQQYTYLDPAHLPYAATWEIPRDHVVLGRVLGSGAFGRVVEARVSALIHSHSTTKVAVKMVKQRSDAVQSLMSELKVLVHLGPHLNVVNLLGACTRGGPVYLITEFCRHGDLVNYLQKNKHTFLHSGSNCQSDCDGGYMDMNKEESVQYVAMKELSYADIEPTAYEAPCALADQQEASSLLLSDSSLLTLNDLLSFSYQISQAMDFLSSRKCVHRDLAARNVLVCDGKLVKICDFGLARDLLKDQDYVARGNSFLPLKWMAPESIFQNVYSSQSDVWSYGVLLWEIFSLGCSPYPDLPMTQEFYTALKRGYRMSRPERAPQAIYDLMKLCWETKPQSRPPFSSLVVSTGNMMSDEYKQRYLQLTEDFLKGENPAVIRSRLSSSRTPEDQRRSSSPQVELHLSELEPEEAGPSHGSYIIPVTDVTVENCSGTALDAVRLTGLQLEGGSRSTGSDIIEGCVIP</sequence>
<feature type="binding site" evidence="21">
    <location>
        <begin position="666"/>
        <end position="673"/>
    </location>
    <ligand>
        <name>ATP</name>
        <dbReference type="ChEBI" id="CHEBI:30616"/>
    </ligand>
</feature>
<keyword evidence="4" id="KW-0597">Phosphoprotein</keyword>
<evidence type="ECO:0000256" key="6">
    <source>
        <dbReference type="ARBA" id="ARBA00022692"/>
    </source>
</evidence>
<accession>A0A6P7JNF7</accession>
<keyword evidence="12 27" id="KW-1133">Transmembrane helix</keyword>
<dbReference type="Pfam" id="PF25305">
    <property type="entry name" value="Ig_PDGFR_d4"/>
    <property type="match status" value="1"/>
</dbReference>
<dbReference type="InterPro" id="IPR001824">
    <property type="entry name" value="Tyr_kinase_rcpt_3_CS"/>
</dbReference>
<feature type="region of interest" description="Disordered" evidence="26">
    <location>
        <begin position="1012"/>
        <end position="1049"/>
    </location>
</feature>
<evidence type="ECO:0000256" key="2">
    <source>
        <dbReference type="ARBA" id="ARBA00011902"/>
    </source>
</evidence>
<dbReference type="GO" id="GO:0005524">
    <property type="term" value="F:ATP binding"/>
    <property type="evidence" value="ECO:0007669"/>
    <property type="project" value="UniProtKB-UniRule"/>
</dbReference>
<keyword evidence="3" id="KW-1003">Cell membrane</keyword>
<evidence type="ECO:0000256" key="25">
    <source>
        <dbReference type="RuleBase" id="RU000311"/>
    </source>
</evidence>
<dbReference type="PIRSF" id="PIRSF000615">
    <property type="entry name" value="TyrPK_CSF1-R"/>
    <property type="match status" value="1"/>
</dbReference>
<dbReference type="PROSITE" id="PS51177">
    <property type="entry name" value="LUMAZINE_BIND"/>
    <property type="match status" value="1"/>
</dbReference>
<protein>
    <recommendedName>
        <fullName evidence="2">receptor protein-tyrosine kinase</fullName>
        <ecNumber evidence="2">2.7.10.1</ecNumber>
    </recommendedName>
</protein>
<dbReference type="Gene3D" id="1.10.510.10">
    <property type="entry name" value="Transferase(Phosphotransferase) domain 1"/>
    <property type="match status" value="1"/>
</dbReference>
<evidence type="ECO:0000256" key="26">
    <source>
        <dbReference type="SAM" id="MobiDB-lite"/>
    </source>
</evidence>
<dbReference type="InParanoid" id="A0A6P7JNF7"/>
<evidence type="ECO:0000256" key="14">
    <source>
        <dbReference type="ARBA" id="ARBA00023137"/>
    </source>
</evidence>
<dbReference type="SMART" id="SM00219">
    <property type="entry name" value="TyrKc"/>
    <property type="match status" value="1"/>
</dbReference>
<dbReference type="SUPFAM" id="SSF48726">
    <property type="entry name" value="Immunoglobulin"/>
    <property type="match status" value="3"/>
</dbReference>
<dbReference type="InterPro" id="IPR013151">
    <property type="entry name" value="Immunoglobulin_dom"/>
</dbReference>
<dbReference type="InterPro" id="IPR000719">
    <property type="entry name" value="Prot_kinase_dom"/>
</dbReference>
<evidence type="ECO:0000256" key="18">
    <source>
        <dbReference type="ARBA" id="ARBA00023319"/>
    </source>
</evidence>
<dbReference type="InterPro" id="IPR017441">
    <property type="entry name" value="Protein_kinase_ATP_BS"/>
</dbReference>
<evidence type="ECO:0000256" key="9">
    <source>
        <dbReference type="ARBA" id="ARBA00022777"/>
    </source>
</evidence>
<dbReference type="GO" id="GO:0005886">
    <property type="term" value="C:plasma membrane"/>
    <property type="evidence" value="ECO:0007669"/>
    <property type="project" value="UniProtKB-SubCell"/>
</dbReference>
<evidence type="ECO:0000256" key="28">
    <source>
        <dbReference type="SAM" id="SignalP"/>
    </source>
</evidence>
<dbReference type="PROSITE" id="PS50835">
    <property type="entry name" value="IG_LIKE"/>
    <property type="match status" value="2"/>
</dbReference>
<feature type="domain" description="Lumazine-binding" evidence="31">
    <location>
        <begin position="250"/>
        <end position="358"/>
    </location>
</feature>
<dbReference type="FunFam" id="3.30.200.20:FF:000619">
    <property type="entry name" value="macrophage colony-stimulating factor 1 receptor isoform X2"/>
    <property type="match status" value="1"/>
</dbReference>
<evidence type="ECO:0000256" key="12">
    <source>
        <dbReference type="ARBA" id="ARBA00022989"/>
    </source>
</evidence>
<keyword evidence="18 25" id="KW-0393">Immunoglobulin domain</keyword>
<dbReference type="PROSITE" id="PS50011">
    <property type="entry name" value="PROTEIN_KINASE_DOM"/>
    <property type="match status" value="1"/>
</dbReference>
<dbReference type="InterPro" id="IPR013783">
    <property type="entry name" value="Ig-like_fold"/>
</dbReference>
<feature type="transmembrane region" description="Helical" evidence="27">
    <location>
        <begin position="591"/>
        <end position="615"/>
    </location>
</feature>
<keyword evidence="14" id="KW-0829">Tyrosine-protein kinase</keyword>
<feature type="domain" description="Protein kinase" evidence="29">
    <location>
        <begin position="659"/>
        <end position="995"/>
    </location>
</feature>
<evidence type="ECO:0000256" key="7">
    <source>
        <dbReference type="ARBA" id="ARBA00022737"/>
    </source>
</evidence>
<dbReference type="Gene3D" id="2.60.40.10">
    <property type="entry name" value="Immunoglobulins"/>
    <property type="match status" value="5"/>
</dbReference>
<evidence type="ECO:0000256" key="19">
    <source>
        <dbReference type="ARBA" id="ARBA00051243"/>
    </source>
</evidence>
<dbReference type="SUPFAM" id="SSF56112">
    <property type="entry name" value="Protein kinase-like (PK-like)"/>
    <property type="match status" value="1"/>
</dbReference>
<dbReference type="EC" id="2.7.10.1" evidence="2"/>
<comment type="similarity">
    <text evidence="25">Belongs to the protein kinase superfamily. Tyr protein kinase family. CSF-1/PDGF receptor subfamily.</text>
</comment>
<evidence type="ECO:0000256" key="4">
    <source>
        <dbReference type="ARBA" id="ARBA00022553"/>
    </source>
</evidence>
<feature type="domain" description="Ig-like" evidence="30">
    <location>
        <begin position="284"/>
        <end position="374"/>
    </location>
</feature>
<gene>
    <name evidence="33" type="primary">LOC114446730</name>
</gene>
<evidence type="ECO:0000256" key="22">
    <source>
        <dbReference type="PIRSR" id="PIRSR000615-3"/>
    </source>
</evidence>
<evidence type="ECO:0000256" key="11">
    <source>
        <dbReference type="ARBA" id="ARBA00022843"/>
    </source>
</evidence>
<dbReference type="PANTHER" id="PTHR24416">
    <property type="entry name" value="TYROSINE-PROTEIN KINASE RECEPTOR"/>
    <property type="match status" value="1"/>
</dbReference>
<feature type="site" description="Important for interaction with phosphotyrosine-binding proteins" evidence="23">
    <location>
        <position position="994"/>
    </location>
</feature>
<feature type="binding site" evidence="22">
    <location>
        <position position="868"/>
    </location>
    <ligand>
        <name>Mg(2+)</name>
        <dbReference type="ChEBI" id="CHEBI:18420"/>
    </ligand>
</feature>
<keyword evidence="5" id="KW-0808">Transferase</keyword>
<dbReference type="SMART" id="SM00408">
    <property type="entry name" value="IGc2"/>
    <property type="match status" value="3"/>
</dbReference>
<dbReference type="OrthoDB" id="9936425at2759"/>
<dbReference type="PANTHER" id="PTHR24416:SF53">
    <property type="entry name" value="PLATELET-DERIVED GROWTH FACTOR RECEPTOR BETA"/>
    <property type="match status" value="1"/>
</dbReference>
<dbReference type="PROSITE" id="PS00107">
    <property type="entry name" value="PROTEIN_KINASE_ATP"/>
    <property type="match status" value="1"/>
</dbReference>
<evidence type="ECO:0000256" key="27">
    <source>
        <dbReference type="SAM" id="Phobius"/>
    </source>
</evidence>
<evidence type="ECO:0000256" key="17">
    <source>
        <dbReference type="ARBA" id="ARBA00023180"/>
    </source>
</evidence>
<proteinExistence type="inferred from homology"/>
<feature type="binding site" evidence="22">
    <location>
        <position position="638"/>
    </location>
    <ligand>
        <name>Mg(2+)</name>
        <dbReference type="ChEBI" id="CHEBI:18420"/>
    </ligand>
</feature>
<feature type="chain" id="PRO_5028415620" description="receptor protein-tyrosine kinase" evidence="28">
    <location>
        <begin position="21"/>
        <end position="1095"/>
    </location>
</feature>
<dbReference type="InterPro" id="IPR026017">
    <property type="entry name" value="Lumazine-bd_dom"/>
</dbReference>
<feature type="binding site" evidence="21">
    <location>
        <position position="854"/>
    </location>
    <ligand>
        <name>ATP</name>
        <dbReference type="ChEBI" id="CHEBI:30616"/>
    </ligand>
</feature>
<feature type="binding site" evidence="21">
    <location>
        <begin position="739"/>
        <end position="745"/>
    </location>
    <ligand>
        <name>ATP</name>
        <dbReference type="ChEBI" id="CHEBI:30616"/>
    </ligand>
</feature>
<evidence type="ECO:0000256" key="24">
    <source>
        <dbReference type="PROSITE-ProRule" id="PRU10141"/>
    </source>
</evidence>
<dbReference type="InterPro" id="IPR020635">
    <property type="entry name" value="Tyr_kinase_cat_dom"/>
</dbReference>
<dbReference type="InterPro" id="IPR003599">
    <property type="entry name" value="Ig_sub"/>
</dbReference>
<evidence type="ECO:0000256" key="8">
    <source>
        <dbReference type="ARBA" id="ARBA00022741"/>
    </source>
</evidence>
<evidence type="ECO:0000256" key="23">
    <source>
        <dbReference type="PIRSR" id="PIRSR000615-4"/>
    </source>
</evidence>
<comment type="catalytic activity">
    <reaction evidence="19">
        <text>L-tyrosyl-[protein] + ATP = O-phospho-L-tyrosyl-[protein] + ADP + H(+)</text>
        <dbReference type="Rhea" id="RHEA:10596"/>
        <dbReference type="Rhea" id="RHEA-COMP:10136"/>
        <dbReference type="Rhea" id="RHEA-COMP:20101"/>
        <dbReference type="ChEBI" id="CHEBI:15378"/>
        <dbReference type="ChEBI" id="CHEBI:30616"/>
        <dbReference type="ChEBI" id="CHEBI:46858"/>
        <dbReference type="ChEBI" id="CHEBI:61978"/>
        <dbReference type="ChEBI" id="CHEBI:456216"/>
        <dbReference type="EC" id="2.7.10.1"/>
    </reaction>
</comment>
<dbReference type="GO" id="GO:0001525">
    <property type="term" value="P:angiogenesis"/>
    <property type="evidence" value="ECO:0007669"/>
    <property type="project" value="TreeGrafter"/>
</dbReference>
<comment type="subcellular location">
    <subcellularLocation>
        <location evidence="1">Cell membrane</location>
        <topology evidence="1">Single-pass type I membrane protein</topology>
    </subcellularLocation>
    <subcellularLocation>
        <location evidence="25">Membrane</location>
        <topology evidence="25">Single-pass type I membrane protein</topology>
    </subcellularLocation>
</comment>
<feature type="binding site" evidence="22">
    <location>
        <position position="855"/>
    </location>
    <ligand>
        <name>Mg(2+)</name>
        <dbReference type="ChEBI" id="CHEBI:18420"/>
    </ligand>
</feature>
<dbReference type="InterPro" id="IPR011009">
    <property type="entry name" value="Kinase-like_dom_sf"/>
</dbReference>
<evidence type="ECO:0000256" key="13">
    <source>
        <dbReference type="ARBA" id="ARBA00023136"/>
    </source>
</evidence>
<name>A0A6P7JNF7_9TELE</name>
<keyword evidence="6 25" id="KW-0812">Transmembrane</keyword>
<dbReference type="InterPro" id="IPR008266">
    <property type="entry name" value="Tyr_kinase_AS"/>
</dbReference>
<dbReference type="GO" id="GO:0060326">
    <property type="term" value="P:cell chemotaxis"/>
    <property type="evidence" value="ECO:0007669"/>
    <property type="project" value="TreeGrafter"/>
</dbReference>
<dbReference type="PROSITE" id="PS00240">
    <property type="entry name" value="RECEPTOR_TYR_KIN_III"/>
    <property type="match status" value="1"/>
</dbReference>
<keyword evidence="10 21" id="KW-0067">ATP-binding</keyword>
<keyword evidence="7" id="KW-0677">Repeat</keyword>
<evidence type="ECO:0000256" key="10">
    <source>
        <dbReference type="ARBA" id="ARBA00022840"/>
    </source>
</evidence>
<dbReference type="GO" id="GO:0048407">
    <property type="term" value="F:platelet-derived growth factor binding"/>
    <property type="evidence" value="ECO:0007669"/>
    <property type="project" value="TreeGrafter"/>
</dbReference>
<evidence type="ECO:0000313" key="32">
    <source>
        <dbReference type="Proteomes" id="UP000515145"/>
    </source>
</evidence>
<evidence type="ECO:0000256" key="16">
    <source>
        <dbReference type="ARBA" id="ARBA00023170"/>
    </source>
</evidence>
<dbReference type="FunFam" id="1.10.510.10:FF:000140">
    <property type="entry name" value="Platelet-derived growth factor receptor beta"/>
    <property type="match status" value="1"/>
</dbReference>
<organism evidence="32 33">
    <name type="scientific">Parambassis ranga</name>
    <name type="common">Indian glassy fish</name>
    <dbReference type="NCBI Taxonomy" id="210632"/>
    <lineage>
        <taxon>Eukaryota</taxon>
        <taxon>Metazoa</taxon>
        <taxon>Chordata</taxon>
        <taxon>Craniata</taxon>
        <taxon>Vertebrata</taxon>
        <taxon>Euteleostomi</taxon>
        <taxon>Actinopterygii</taxon>
        <taxon>Neopterygii</taxon>
        <taxon>Teleostei</taxon>
        <taxon>Neoteleostei</taxon>
        <taxon>Acanthomorphata</taxon>
        <taxon>Ovalentaria</taxon>
        <taxon>Ambassidae</taxon>
        <taxon>Parambassis</taxon>
    </lineage>
</organism>
<reference evidence="33" key="1">
    <citation type="submission" date="2025-08" db="UniProtKB">
        <authorList>
            <consortium name="RefSeq"/>
        </authorList>
    </citation>
    <scope>IDENTIFICATION</scope>
</reference>
<dbReference type="Pfam" id="PF13927">
    <property type="entry name" value="Ig_3"/>
    <property type="match status" value="1"/>
</dbReference>
<keyword evidence="17" id="KW-0325">Glycoprotein</keyword>
<evidence type="ECO:0000259" key="30">
    <source>
        <dbReference type="PROSITE" id="PS50835"/>
    </source>
</evidence>
<dbReference type="InterPro" id="IPR001245">
    <property type="entry name" value="Ser-Thr/Tyr_kinase_cat_dom"/>
</dbReference>
<dbReference type="GO" id="GO:0046872">
    <property type="term" value="F:metal ion binding"/>
    <property type="evidence" value="ECO:0007669"/>
    <property type="project" value="UniProtKB-KW"/>
</dbReference>
<dbReference type="InterPro" id="IPR050122">
    <property type="entry name" value="RTK"/>
</dbReference>
<keyword evidence="28" id="KW-0732">Signal</keyword>
<dbReference type="InterPro" id="IPR007110">
    <property type="entry name" value="Ig-like_dom"/>
</dbReference>
<dbReference type="RefSeq" id="XP_028278323.1">
    <property type="nucleotide sequence ID" value="XM_028422522.1"/>
</dbReference>
<keyword evidence="16 25" id="KW-0675">Receptor</keyword>
<dbReference type="GO" id="GO:0043235">
    <property type="term" value="C:receptor complex"/>
    <property type="evidence" value="ECO:0007669"/>
    <property type="project" value="TreeGrafter"/>
</dbReference>
<evidence type="ECO:0000256" key="5">
    <source>
        <dbReference type="ARBA" id="ARBA00022679"/>
    </source>
</evidence>
<dbReference type="SMART" id="SM00409">
    <property type="entry name" value="IG"/>
    <property type="match status" value="3"/>
</dbReference>
<keyword evidence="8 21" id="KW-0547">Nucleotide-binding</keyword>
<evidence type="ECO:0000259" key="31">
    <source>
        <dbReference type="PROSITE" id="PS51177"/>
    </source>
</evidence>
<dbReference type="Pfam" id="PF07714">
    <property type="entry name" value="PK_Tyr_Ser-Thr"/>
    <property type="match status" value="1"/>
</dbReference>
<keyword evidence="15" id="KW-1015">Disulfide bond</keyword>
<feature type="domain" description="Ig-like" evidence="30">
    <location>
        <begin position="469"/>
        <end position="583"/>
    </location>
</feature>
<dbReference type="GeneID" id="114446730"/>
<dbReference type="AlphaFoldDB" id="A0A6P7JNF7"/>
<keyword evidence="32" id="KW-1185">Reference proteome</keyword>
<keyword evidence="22" id="KW-0460">Magnesium</keyword>
<keyword evidence="22" id="KW-0479">Metal-binding</keyword>
<feature type="binding site" evidence="21 24">
    <location>
        <position position="693"/>
    </location>
    <ligand>
        <name>ATP</name>
        <dbReference type="ChEBI" id="CHEBI:30616"/>
    </ligand>
</feature>
<dbReference type="PROSITE" id="PS00109">
    <property type="entry name" value="PROTEIN_KINASE_TYR"/>
    <property type="match status" value="1"/>
</dbReference>
<evidence type="ECO:0000313" key="33">
    <source>
        <dbReference type="RefSeq" id="XP_028278323.1"/>
    </source>
</evidence>
<evidence type="ECO:0000256" key="15">
    <source>
        <dbReference type="ARBA" id="ARBA00023157"/>
    </source>
</evidence>
<dbReference type="Pfam" id="PF00047">
    <property type="entry name" value="ig"/>
    <property type="match status" value="1"/>
</dbReference>
<evidence type="ECO:0000259" key="29">
    <source>
        <dbReference type="PROSITE" id="PS50011"/>
    </source>
</evidence>